<feature type="transmembrane region" description="Helical" evidence="2">
    <location>
        <begin position="223"/>
        <end position="242"/>
    </location>
</feature>
<sequence length="253" mass="28394">MIVALPGTAASIEYISKFPESTLYPSEQVNLEFCIRDLSFNEKLELNTQLIDPVWTIEIKDGGETILLNGKGPTFILPKLDSKTVTVHLSGKTPIDISDKTISLIYIIDKESNRVIDSRLSKVYGTSSILQIIYKNDEIINDMKLTAKTLEKDGVNVTDIQNKLNEATKLNTEANNLYNKGDFISVKRNIQNVEQIISDIDATLEKAEGERQSIKQDKTRTQAIVSIVVVLVIIVIVIVLSIRRKRVPPRKKL</sequence>
<keyword evidence="2" id="KW-1133">Transmembrane helix</keyword>
<dbReference type="EMBL" id="RXIF01000006">
    <property type="protein sequence ID" value="RZN64556.1"/>
    <property type="molecule type" value="Genomic_DNA"/>
</dbReference>
<protein>
    <submittedName>
        <fullName evidence="3">Uncharacterized protein</fullName>
    </submittedName>
</protein>
<dbReference type="Proteomes" id="UP000317158">
    <property type="component" value="Unassembled WGS sequence"/>
</dbReference>
<evidence type="ECO:0000313" key="3">
    <source>
        <dbReference type="EMBL" id="RZN64556.1"/>
    </source>
</evidence>
<keyword evidence="2" id="KW-0812">Transmembrane</keyword>
<gene>
    <name evidence="3" type="ORF">EF806_04240</name>
</gene>
<proteinExistence type="predicted"/>
<evidence type="ECO:0000313" key="4">
    <source>
        <dbReference type="Proteomes" id="UP000317158"/>
    </source>
</evidence>
<keyword evidence="1" id="KW-0175">Coiled coil</keyword>
<evidence type="ECO:0000256" key="2">
    <source>
        <dbReference type="SAM" id="Phobius"/>
    </source>
</evidence>
<evidence type="ECO:0000256" key="1">
    <source>
        <dbReference type="SAM" id="Coils"/>
    </source>
</evidence>
<name>A0A520KRY5_METT2</name>
<organism evidence="3 4">
    <name type="scientific">Methanoliparum thermophilum</name>
    <dbReference type="NCBI Taxonomy" id="2491083"/>
    <lineage>
        <taxon>Archaea</taxon>
        <taxon>Methanobacteriati</taxon>
        <taxon>Methanobacteriota</taxon>
        <taxon>Candidatus Methanoliparia</taxon>
        <taxon>Candidatus Methanoliparales</taxon>
        <taxon>Candidatus Methanoliparaceae</taxon>
        <taxon>Candidatus Methanoliparum</taxon>
    </lineage>
</organism>
<comment type="caution">
    <text evidence="3">The sequence shown here is derived from an EMBL/GenBank/DDBJ whole genome shotgun (WGS) entry which is preliminary data.</text>
</comment>
<keyword evidence="2" id="KW-0472">Membrane</keyword>
<accession>A0A520KRY5</accession>
<dbReference type="AlphaFoldDB" id="A0A520KRY5"/>
<feature type="coiled-coil region" evidence="1">
    <location>
        <begin position="157"/>
        <end position="217"/>
    </location>
</feature>
<reference evidence="3 4" key="1">
    <citation type="journal article" date="2019" name="Nat. Microbiol.">
        <title>Wide diversity of methane and short-chain alkane metabolisms in uncultured archaea.</title>
        <authorList>
            <person name="Borrel G."/>
            <person name="Adam P.S."/>
            <person name="McKay L.J."/>
            <person name="Chen L.X."/>
            <person name="Sierra-Garcia I.N."/>
            <person name="Sieber C.M."/>
            <person name="Letourneur Q."/>
            <person name="Ghozlane A."/>
            <person name="Andersen G.L."/>
            <person name="Li W.J."/>
            <person name="Hallam S.J."/>
            <person name="Muyzer G."/>
            <person name="de Oliveira V.M."/>
            <person name="Inskeep W.P."/>
            <person name="Banfield J.F."/>
            <person name="Gribaldo S."/>
        </authorList>
    </citation>
    <scope>NUCLEOTIDE SEQUENCE [LARGE SCALE GENOMIC DNA]</scope>
    <source>
        <strain evidence="3">NM1a</strain>
    </source>
</reference>